<evidence type="ECO:0000256" key="1">
    <source>
        <dbReference type="SAM" id="Phobius"/>
    </source>
</evidence>
<keyword evidence="1" id="KW-1133">Transmembrane helix</keyword>
<keyword evidence="1" id="KW-0472">Membrane</keyword>
<protein>
    <submittedName>
        <fullName evidence="2">Uncharacterized protein</fullName>
    </submittedName>
</protein>
<gene>
    <name evidence="2" type="ORF">ACFQ1S_14140</name>
</gene>
<proteinExistence type="predicted"/>
<feature type="transmembrane region" description="Helical" evidence="1">
    <location>
        <begin position="76"/>
        <end position="95"/>
    </location>
</feature>
<keyword evidence="1" id="KW-0812">Transmembrane</keyword>
<dbReference type="EMBL" id="JBHTIS010000724">
    <property type="protein sequence ID" value="MFD1046613.1"/>
    <property type="molecule type" value="Genomic_DNA"/>
</dbReference>
<evidence type="ECO:0000313" key="2">
    <source>
        <dbReference type="EMBL" id="MFD1046613.1"/>
    </source>
</evidence>
<reference evidence="3" key="1">
    <citation type="journal article" date="2019" name="Int. J. Syst. Evol. Microbiol.">
        <title>The Global Catalogue of Microorganisms (GCM) 10K type strain sequencing project: providing services to taxonomists for standard genome sequencing and annotation.</title>
        <authorList>
            <consortium name="The Broad Institute Genomics Platform"/>
            <consortium name="The Broad Institute Genome Sequencing Center for Infectious Disease"/>
            <person name="Wu L."/>
            <person name="Ma J."/>
        </authorList>
    </citation>
    <scope>NUCLEOTIDE SEQUENCE [LARGE SCALE GENOMIC DNA]</scope>
    <source>
        <strain evidence="3">JCM 31486</strain>
    </source>
</reference>
<dbReference type="Proteomes" id="UP001597045">
    <property type="component" value="Unassembled WGS sequence"/>
</dbReference>
<sequence>MSLVTSGSYGFDSCAACSVAVISGAVFHGILLALCALLIWKLTTARPWTRRLTTVSQLLSVVFSVVSWSSSPMFHAVIPIIGAAQIVTVALLWFPRTARDFFVARP</sequence>
<name>A0ABW3M824_9PSEU</name>
<keyword evidence="3" id="KW-1185">Reference proteome</keyword>
<accession>A0ABW3M824</accession>
<feature type="transmembrane region" description="Helical" evidence="1">
    <location>
        <begin position="20"/>
        <end position="40"/>
    </location>
</feature>
<evidence type="ECO:0000313" key="3">
    <source>
        <dbReference type="Proteomes" id="UP001597045"/>
    </source>
</evidence>
<comment type="caution">
    <text evidence="2">The sequence shown here is derived from an EMBL/GenBank/DDBJ whole genome shotgun (WGS) entry which is preliminary data.</text>
</comment>
<feature type="transmembrane region" description="Helical" evidence="1">
    <location>
        <begin position="52"/>
        <end position="70"/>
    </location>
</feature>
<organism evidence="2 3">
    <name type="scientific">Kibdelosporangium lantanae</name>
    <dbReference type="NCBI Taxonomy" id="1497396"/>
    <lineage>
        <taxon>Bacteria</taxon>
        <taxon>Bacillati</taxon>
        <taxon>Actinomycetota</taxon>
        <taxon>Actinomycetes</taxon>
        <taxon>Pseudonocardiales</taxon>
        <taxon>Pseudonocardiaceae</taxon>
        <taxon>Kibdelosporangium</taxon>
    </lineage>
</organism>